<feature type="domain" description="ABC transmembrane type-1" evidence="9">
    <location>
        <begin position="105"/>
        <end position="326"/>
    </location>
</feature>
<dbReference type="InterPro" id="IPR000515">
    <property type="entry name" value="MetI-like"/>
</dbReference>
<dbReference type="InterPro" id="IPR035906">
    <property type="entry name" value="MetI-like_sf"/>
</dbReference>
<keyword evidence="2 7" id="KW-0813">Transport</keyword>
<evidence type="ECO:0000313" key="11">
    <source>
        <dbReference type="Proteomes" id="UP001595710"/>
    </source>
</evidence>
<comment type="subcellular location">
    <subcellularLocation>
        <location evidence="1 7">Cell membrane</location>
        <topology evidence="1 7">Multi-pass membrane protein</topology>
    </subcellularLocation>
</comment>
<evidence type="ECO:0000256" key="7">
    <source>
        <dbReference type="RuleBase" id="RU363032"/>
    </source>
</evidence>
<evidence type="ECO:0000313" key="10">
    <source>
        <dbReference type="EMBL" id="MFC3701313.1"/>
    </source>
</evidence>
<sequence length="334" mass="36548">MTQLNQQHSSSPKPQLSGKASTQPSLESTASPRFSFKTIQNIQRAFLLAPGVLLYGIFNFIPLMGLFYISMVDWPGIGEKKFVGLDNFKKILGEEYYRDQLFNALAQNVIFFIVIIGSFLLIGTGLAMLLSFKTWGRKTYQIIYFLPYPMAGAAVAYLLDLFVHPRGLLNAALVKSGVTDLPIPFLGSEDTALVTLALFYSWHRMGFAIMLILSGILAVRTDLLEASMLDGANRFQSIKNVVLPVLGPAFILITVITMVDVFNNADYTLLIMGPEAGPFYSTDIMGTFLFRSAFGASVAASDANFGLAAAIGLVTALMILPAALFLALRNLRNK</sequence>
<feature type="transmembrane region" description="Helical" evidence="7">
    <location>
        <begin position="202"/>
        <end position="220"/>
    </location>
</feature>
<dbReference type="InterPro" id="IPR050809">
    <property type="entry name" value="UgpAE/MalFG_permease"/>
</dbReference>
<comment type="similarity">
    <text evidence="7">Belongs to the binding-protein-dependent transport system permease family.</text>
</comment>
<keyword evidence="5 7" id="KW-1133">Transmembrane helix</keyword>
<dbReference type="EMBL" id="JBHRYN010000008">
    <property type="protein sequence ID" value="MFC3701313.1"/>
    <property type="molecule type" value="Genomic_DNA"/>
</dbReference>
<feature type="transmembrane region" description="Helical" evidence="7">
    <location>
        <begin position="142"/>
        <end position="159"/>
    </location>
</feature>
<dbReference type="CDD" id="cd06261">
    <property type="entry name" value="TM_PBP2"/>
    <property type="match status" value="1"/>
</dbReference>
<feature type="transmembrane region" description="Helical" evidence="7">
    <location>
        <begin position="45"/>
        <end position="69"/>
    </location>
</feature>
<feature type="transmembrane region" description="Helical" evidence="7">
    <location>
        <begin position="241"/>
        <end position="262"/>
    </location>
</feature>
<protein>
    <submittedName>
        <fullName evidence="10">Carbohydrate ABC transporter permease</fullName>
    </submittedName>
</protein>
<dbReference type="SUPFAM" id="SSF161098">
    <property type="entry name" value="MetI-like"/>
    <property type="match status" value="1"/>
</dbReference>
<comment type="caution">
    <text evidence="10">The sequence shown here is derived from an EMBL/GenBank/DDBJ whole genome shotgun (WGS) entry which is preliminary data.</text>
</comment>
<evidence type="ECO:0000256" key="2">
    <source>
        <dbReference type="ARBA" id="ARBA00022448"/>
    </source>
</evidence>
<evidence type="ECO:0000259" key="9">
    <source>
        <dbReference type="PROSITE" id="PS50928"/>
    </source>
</evidence>
<name>A0ABV7WS75_9GAMM</name>
<accession>A0ABV7WS75</accession>
<feature type="transmembrane region" description="Helical" evidence="7">
    <location>
        <begin position="109"/>
        <end position="130"/>
    </location>
</feature>
<evidence type="ECO:0000256" key="5">
    <source>
        <dbReference type="ARBA" id="ARBA00022989"/>
    </source>
</evidence>
<keyword evidence="6 7" id="KW-0472">Membrane</keyword>
<evidence type="ECO:0000256" key="8">
    <source>
        <dbReference type="SAM" id="MobiDB-lite"/>
    </source>
</evidence>
<evidence type="ECO:0000256" key="3">
    <source>
        <dbReference type="ARBA" id="ARBA00022475"/>
    </source>
</evidence>
<keyword evidence="3" id="KW-1003">Cell membrane</keyword>
<evidence type="ECO:0000256" key="6">
    <source>
        <dbReference type="ARBA" id="ARBA00023136"/>
    </source>
</evidence>
<dbReference type="Pfam" id="PF00528">
    <property type="entry name" value="BPD_transp_1"/>
    <property type="match status" value="1"/>
</dbReference>
<dbReference type="PROSITE" id="PS50928">
    <property type="entry name" value="ABC_TM1"/>
    <property type="match status" value="1"/>
</dbReference>
<gene>
    <name evidence="10" type="ORF">ACFOND_06630</name>
</gene>
<reference evidence="11" key="1">
    <citation type="journal article" date="2019" name="Int. J. Syst. Evol. Microbiol.">
        <title>The Global Catalogue of Microorganisms (GCM) 10K type strain sequencing project: providing services to taxonomists for standard genome sequencing and annotation.</title>
        <authorList>
            <consortium name="The Broad Institute Genomics Platform"/>
            <consortium name="The Broad Institute Genome Sequencing Center for Infectious Disease"/>
            <person name="Wu L."/>
            <person name="Ma J."/>
        </authorList>
    </citation>
    <scope>NUCLEOTIDE SEQUENCE [LARGE SCALE GENOMIC DNA]</scope>
    <source>
        <strain evidence="11">CECT 8288</strain>
    </source>
</reference>
<dbReference type="PANTHER" id="PTHR43227:SF11">
    <property type="entry name" value="BLL4140 PROTEIN"/>
    <property type="match status" value="1"/>
</dbReference>
<dbReference type="Gene3D" id="1.10.3720.10">
    <property type="entry name" value="MetI-like"/>
    <property type="match status" value="1"/>
</dbReference>
<dbReference type="Proteomes" id="UP001595710">
    <property type="component" value="Unassembled WGS sequence"/>
</dbReference>
<keyword evidence="11" id="KW-1185">Reference proteome</keyword>
<evidence type="ECO:0000256" key="4">
    <source>
        <dbReference type="ARBA" id="ARBA00022692"/>
    </source>
</evidence>
<evidence type="ECO:0000256" key="1">
    <source>
        <dbReference type="ARBA" id="ARBA00004651"/>
    </source>
</evidence>
<dbReference type="PANTHER" id="PTHR43227">
    <property type="entry name" value="BLL4140 PROTEIN"/>
    <property type="match status" value="1"/>
</dbReference>
<proteinExistence type="inferred from homology"/>
<dbReference type="RefSeq" id="WP_377362559.1">
    <property type="nucleotide sequence ID" value="NZ_JBHRYN010000008.1"/>
</dbReference>
<organism evidence="10 11">
    <name type="scientific">Reinekea marina</name>
    <dbReference type="NCBI Taxonomy" id="1310421"/>
    <lineage>
        <taxon>Bacteria</taxon>
        <taxon>Pseudomonadati</taxon>
        <taxon>Pseudomonadota</taxon>
        <taxon>Gammaproteobacteria</taxon>
        <taxon>Oceanospirillales</taxon>
        <taxon>Saccharospirillaceae</taxon>
        <taxon>Reinekea</taxon>
    </lineage>
</organism>
<keyword evidence="4 7" id="KW-0812">Transmembrane</keyword>
<feature type="transmembrane region" description="Helical" evidence="7">
    <location>
        <begin position="305"/>
        <end position="328"/>
    </location>
</feature>
<feature type="region of interest" description="Disordered" evidence="8">
    <location>
        <begin position="1"/>
        <end position="29"/>
    </location>
</feature>